<feature type="domain" description="UDP-N-acetylglucosamine 2-epimerase" evidence="1">
    <location>
        <begin position="3"/>
        <end position="89"/>
    </location>
</feature>
<gene>
    <name evidence="2" type="ORF">S12H4_49093</name>
</gene>
<dbReference type="InterPro" id="IPR029767">
    <property type="entry name" value="WecB-like"/>
</dbReference>
<dbReference type="Pfam" id="PF02350">
    <property type="entry name" value="Epimerase_2"/>
    <property type="match status" value="1"/>
</dbReference>
<protein>
    <recommendedName>
        <fullName evidence="1">UDP-N-acetylglucosamine 2-epimerase domain-containing protein</fullName>
    </recommendedName>
</protein>
<dbReference type="EMBL" id="BARW01030761">
    <property type="protein sequence ID" value="GAJ09411.1"/>
    <property type="molecule type" value="Genomic_DNA"/>
</dbReference>
<evidence type="ECO:0000259" key="1">
    <source>
        <dbReference type="Pfam" id="PF02350"/>
    </source>
</evidence>
<dbReference type="InterPro" id="IPR003331">
    <property type="entry name" value="UDP_GlcNAc_Epimerase_2_dom"/>
</dbReference>
<reference evidence="2" key="1">
    <citation type="journal article" date="2014" name="Front. Microbiol.">
        <title>High frequency of phylogenetically diverse reductive dehalogenase-homologous genes in deep subseafloor sedimentary metagenomes.</title>
        <authorList>
            <person name="Kawai M."/>
            <person name="Futagami T."/>
            <person name="Toyoda A."/>
            <person name="Takaki Y."/>
            <person name="Nishi S."/>
            <person name="Hori S."/>
            <person name="Arai W."/>
            <person name="Tsubouchi T."/>
            <person name="Morono Y."/>
            <person name="Uchiyama I."/>
            <person name="Ito T."/>
            <person name="Fujiyama A."/>
            <person name="Inagaki F."/>
            <person name="Takami H."/>
        </authorList>
    </citation>
    <scope>NUCLEOTIDE SEQUENCE</scope>
    <source>
        <strain evidence="2">Expedition CK06-06</strain>
    </source>
</reference>
<dbReference type="PANTHER" id="PTHR43174:SF1">
    <property type="entry name" value="UDP-N-ACETYLGLUCOSAMINE 2-EPIMERASE"/>
    <property type="match status" value="1"/>
</dbReference>
<dbReference type="Gene3D" id="3.40.50.2000">
    <property type="entry name" value="Glycogen Phosphorylase B"/>
    <property type="match status" value="1"/>
</dbReference>
<feature type="non-terminal residue" evidence="2">
    <location>
        <position position="1"/>
    </location>
</feature>
<proteinExistence type="predicted"/>
<sequence length="91" mass="9967">TLPLSYLDFLSLMSNSALLLTDSGGIQEETTMLGIPCLTLRNNTERPITVNEGTNIVVGNVPEEILCKAESVLKNGMSRKKIPKFWDGKEA</sequence>
<dbReference type="PANTHER" id="PTHR43174">
    <property type="entry name" value="UDP-N-ACETYLGLUCOSAMINE 2-EPIMERASE"/>
    <property type="match status" value="1"/>
</dbReference>
<name>X1V921_9ZZZZ</name>
<accession>X1V921</accession>
<dbReference type="SUPFAM" id="SSF53756">
    <property type="entry name" value="UDP-Glycosyltransferase/glycogen phosphorylase"/>
    <property type="match status" value="1"/>
</dbReference>
<comment type="caution">
    <text evidence="2">The sequence shown here is derived from an EMBL/GenBank/DDBJ whole genome shotgun (WGS) entry which is preliminary data.</text>
</comment>
<dbReference type="AlphaFoldDB" id="X1V921"/>
<organism evidence="2">
    <name type="scientific">marine sediment metagenome</name>
    <dbReference type="NCBI Taxonomy" id="412755"/>
    <lineage>
        <taxon>unclassified sequences</taxon>
        <taxon>metagenomes</taxon>
        <taxon>ecological metagenomes</taxon>
    </lineage>
</organism>
<evidence type="ECO:0000313" key="2">
    <source>
        <dbReference type="EMBL" id="GAJ09411.1"/>
    </source>
</evidence>